<name>A0A0A8Y522_ARUDO</name>
<sequence length="26" mass="3271">MVRFTIYKLDTFELRTYTDTVCERRL</sequence>
<dbReference type="EMBL" id="GBRH01278032">
    <property type="protein sequence ID" value="JAD19863.1"/>
    <property type="molecule type" value="Transcribed_RNA"/>
</dbReference>
<protein>
    <submittedName>
        <fullName evidence="1">Uncharacterized protein</fullName>
    </submittedName>
</protein>
<accession>A0A0A8Y522</accession>
<proteinExistence type="predicted"/>
<organism evidence="1">
    <name type="scientific">Arundo donax</name>
    <name type="common">Giant reed</name>
    <name type="synonym">Donax arundinaceus</name>
    <dbReference type="NCBI Taxonomy" id="35708"/>
    <lineage>
        <taxon>Eukaryota</taxon>
        <taxon>Viridiplantae</taxon>
        <taxon>Streptophyta</taxon>
        <taxon>Embryophyta</taxon>
        <taxon>Tracheophyta</taxon>
        <taxon>Spermatophyta</taxon>
        <taxon>Magnoliopsida</taxon>
        <taxon>Liliopsida</taxon>
        <taxon>Poales</taxon>
        <taxon>Poaceae</taxon>
        <taxon>PACMAD clade</taxon>
        <taxon>Arundinoideae</taxon>
        <taxon>Arundineae</taxon>
        <taxon>Arundo</taxon>
    </lineage>
</organism>
<reference evidence="1" key="1">
    <citation type="submission" date="2014-09" db="EMBL/GenBank/DDBJ databases">
        <authorList>
            <person name="Magalhaes I.L.F."/>
            <person name="Oliveira U."/>
            <person name="Santos F.R."/>
            <person name="Vidigal T.H.D.A."/>
            <person name="Brescovit A.D."/>
            <person name="Santos A.J."/>
        </authorList>
    </citation>
    <scope>NUCLEOTIDE SEQUENCE</scope>
    <source>
        <tissue evidence="1">Shoot tissue taken approximately 20 cm above the soil surface</tissue>
    </source>
</reference>
<reference evidence="1" key="2">
    <citation type="journal article" date="2015" name="Data Brief">
        <title>Shoot transcriptome of the giant reed, Arundo donax.</title>
        <authorList>
            <person name="Barrero R.A."/>
            <person name="Guerrero F.D."/>
            <person name="Moolhuijzen P."/>
            <person name="Goolsby J.A."/>
            <person name="Tidwell J."/>
            <person name="Bellgard S.E."/>
            <person name="Bellgard M.I."/>
        </authorList>
    </citation>
    <scope>NUCLEOTIDE SEQUENCE</scope>
    <source>
        <tissue evidence="1">Shoot tissue taken approximately 20 cm above the soil surface</tissue>
    </source>
</reference>
<dbReference type="AlphaFoldDB" id="A0A0A8Y522"/>
<evidence type="ECO:0000313" key="1">
    <source>
        <dbReference type="EMBL" id="JAD19863.1"/>
    </source>
</evidence>